<keyword evidence="2" id="KW-0863">Zinc-finger</keyword>
<dbReference type="GO" id="GO:0006904">
    <property type="term" value="P:vesicle docking involved in exocytosis"/>
    <property type="evidence" value="ECO:0007669"/>
    <property type="project" value="TreeGrafter"/>
</dbReference>
<evidence type="ECO:0000256" key="1">
    <source>
        <dbReference type="ARBA" id="ARBA00022723"/>
    </source>
</evidence>
<dbReference type="InterPro" id="IPR007810">
    <property type="entry name" value="Pep3/Vps18_beta-prop"/>
</dbReference>
<dbReference type="GO" id="GO:0048284">
    <property type="term" value="P:organelle fusion"/>
    <property type="evidence" value="ECO:0007669"/>
    <property type="project" value="TreeGrafter"/>
</dbReference>
<evidence type="ECO:0000256" key="2">
    <source>
        <dbReference type="ARBA" id="ARBA00022771"/>
    </source>
</evidence>
<gene>
    <name evidence="5" type="ORF">Acr_13g0004760</name>
</gene>
<evidence type="ECO:0000259" key="4">
    <source>
        <dbReference type="Pfam" id="PF05131"/>
    </source>
</evidence>
<dbReference type="GO" id="GO:0008270">
    <property type="term" value="F:zinc ion binding"/>
    <property type="evidence" value="ECO:0007669"/>
    <property type="project" value="UniProtKB-KW"/>
</dbReference>
<evidence type="ECO:0000313" key="6">
    <source>
        <dbReference type="Proteomes" id="UP000585474"/>
    </source>
</evidence>
<keyword evidence="6" id="KW-1185">Reference proteome</keyword>
<keyword evidence="1" id="KW-0479">Metal-binding</keyword>
<dbReference type="GO" id="GO:0030674">
    <property type="term" value="F:protein-macromolecule adaptor activity"/>
    <property type="evidence" value="ECO:0007669"/>
    <property type="project" value="TreeGrafter"/>
</dbReference>
<keyword evidence="3" id="KW-0862">Zinc</keyword>
<name>A0A7J0FK47_9ERIC</name>
<reference evidence="5 6" key="1">
    <citation type="submission" date="2019-07" db="EMBL/GenBank/DDBJ databases">
        <title>De Novo Assembly of kiwifruit Actinidia rufa.</title>
        <authorList>
            <person name="Sugita-Konishi S."/>
            <person name="Sato K."/>
            <person name="Mori E."/>
            <person name="Abe Y."/>
            <person name="Kisaki G."/>
            <person name="Hamano K."/>
            <person name="Suezawa K."/>
            <person name="Otani M."/>
            <person name="Fukuda T."/>
            <person name="Manabe T."/>
            <person name="Gomi K."/>
            <person name="Tabuchi M."/>
            <person name="Akimitsu K."/>
            <person name="Kataoka I."/>
        </authorList>
    </citation>
    <scope>NUCLEOTIDE SEQUENCE [LARGE SCALE GENOMIC DNA]</scope>
    <source>
        <strain evidence="6">cv. Fuchu</strain>
    </source>
</reference>
<dbReference type="Pfam" id="PF05131">
    <property type="entry name" value="Pep3_Vps18"/>
    <property type="match status" value="1"/>
</dbReference>
<proteinExistence type="predicted"/>
<dbReference type="GO" id="GO:0005768">
    <property type="term" value="C:endosome"/>
    <property type="evidence" value="ECO:0007669"/>
    <property type="project" value="TreeGrafter"/>
</dbReference>
<dbReference type="PANTHER" id="PTHR23323:SF26">
    <property type="entry name" value="VACUOLAR PROTEIN SORTING-ASSOCIATED PROTEIN 18 HOMOLOG"/>
    <property type="match status" value="1"/>
</dbReference>
<evidence type="ECO:0000313" key="5">
    <source>
        <dbReference type="EMBL" id="GFY99075.1"/>
    </source>
</evidence>
<dbReference type="GO" id="GO:0007033">
    <property type="term" value="P:vacuole organization"/>
    <property type="evidence" value="ECO:0007669"/>
    <property type="project" value="TreeGrafter"/>
</dbReference>
<dbReference type="Proteomes" id="UP000585474">
    <property type="component" value="Unassembled WGS sequence"/>
</dbReference>
<dbReference type="EMBL" id="BJWL01000013">
    <property type="protein sequence ID" value="GFY99075.1"/>
    <property type="molecule type" value="Genomic_DNA"/>
</dbReference>
<dbReference type="AlphaFoldDB" id="A0A7J0FK47"/>
<organism evidence="5 6">
    <name type="scientific">Actinidia rufa</name>
    <dbReference type="NCBI Taxonomy" id="165716"/>
    <lineage>
        <taxon>Eukaryota</taxon>
        <taxon>Viridiplantae</taxon>
        <taxon>Streptophyta</taxon>
        <taxon>Embryophyta</taxon>
        <taxon>Tracheophyta</taxon>
        <taxon>Spermatophyta</taxon>
        <taxon>Magnoliopsida</taxon>
        <taxon>eudicotyledons</taxon>
        <taxon>Gunneridae</taxon>
        <taxon>Pentapetalae</taxon>
        <taxon>asterids</taxon>
        <taxon>Ericales</taxon>
        <taxon>Actinidiaceae</taxon>
        <taxon>Actinidia</taxon>
    </lineage>
</organism>
<comment type="caution">
    <text evidence="5">The sequence shown here is derived from an EMBL/GenBank/DDBJ whole genome shotgun (WGS) entry which is preliminary data.</text>
</comment>
<sequence length="241" mass="26506">MEAGRQVFSVDLLERYAAKGRGVITCMAAGNDVILLGTSKGWIIRHDFGVGDSYDIDLSVGRPGEQSIHRVFVDPGGSHCIATVVGSGGADTFYTHAKWTKPRILSKLKGLVVNAVAWNRQQITEASTREVILGTDNGQLHEIVVDEKDKKEKHINLLYELKELPEEFTSLQMETATSGNRTRYYVMAVTPTRLYSFTGIGTLEVSSIKSFLPFVAFDNFLLGAYVPGVQLISESNDVGFK</sequence>
<dbReference type="GO" id="GO:0030897">
    <property type="term" value="C:HOPS complex"/>
    <property type="evidence" value="ECO:0007669"/>
    <property type="project" value="TreeGrafter"/>
</dbReference>
<evidence type="ECO:0000256" key="3">
    <source>
        <dbReference type="ARBA" id="ARBA00022833"/>
    </source>
</evidence>
<dbReference type="PANTHER" id="PTHR23323">
    <property type="entry name" value="VACUOLAR PROTEIN SORTING-ASSOCIATED PROTEIN"/>
    <property type="match status" value="1"/>
</dbReference>
<dbReference type="GO" id="GO:0007032">
    <property type="term" value="P:endosome organization"/>
    <property type="evidence" value="ECO:0007669"/>
    <property type="project" value="TreeGrafter"/>
</dbReference>
<dbReference type="OrthoDB" id="1845386at2759"/>
<protein>
    <submittedName>
        <fullName evidence="5">Zinc ion binding protein</fullName>
    </submittedName>
</protein>
<accession>A0A7J0FK47</accession>
<feature type="domain" description="Pep3/Vps18 beta-propeller" evidence="4">
    <location>
        <begin position="12"/>
        <end position="200"/>
    </location>
</feature>